<protein>
    <recommendedName>
        <fullName evidence="2">MOSC domain-containing protein</fullName>
    </recommendedName>
</protein>
<dbReference type="Gene3D" id="2.40.33.20">
    <property type="entry name" value="PK beta-barrel domain-like"/>
    <property type="match status" value="1"/>
</dbReference>
<dbReference type="Pfam" id="PF03476">
    <property type="entry name" value="MOSC_N"/>
    <property type="match status" value="1"/>
</dbReference>
<dbReference type="STRING" id="35622.SAMN04489764_1552"/>
<dbReference type="SUPFAM" id="SSF50800">
    <property type="entry name" value="PK beta-barrel domain-like"/>
    <property type="match status" value="1"/>
</dbReference>
<dbReference type="OrthoDB" id="9793178at2"/>
<evidence type="ECO:0000259" key="2">
    <source>
        <dbReference type="PROSITE" id="PS51340"/>
    </source>
</evidence>
<gene>
    <name evidence="3" type="ORF">SAMN04489764_1552</name>
</gene>
<feature type="domain" description="MOSC" evidence="2">
    <location>
        <begin position="79"/>
        <end position="245"/>
    </location>
</feature>
<reference evidence="3 4" key="1">
    <citation type="submission" date="2016-10" db="EMBL/GenBank/DDBJ databases">
        <authorList>
            <person name="de Groot N.N."/>
        </authorList>
    </citation>
    <scope>NUCLEOTIDE SEQUENCE [LARGE SCALE GENOMIC DNA]</scope>
    <source>
        <strain evidence="3 4">DSM 43794</strain>
    </source>
</reference>
<dbReference type="InterPro" id="IPR005302">
    <property type="entry name" value="MoCF_Sase_C"/>
</dbReference>
<dbReference type="InterPro" id="IPR005303">
    <property type="entry name" value="MOCOS_middle"/>
</dbReference>
<evidence type="ECO:0000313" key="3">
    <source>
        <dbReference type="EMBL" id="SDQ65421.1"/>
    </source>
</evidence>
<dbReference type="EMBL" id="FNKK01000002">
    <property type="protein sequence ID" value="SDQ65421.1"/>
    <property type="molecule type" value="Genomic_DNA"/>
</dbReference>
<dbReference type="Pfam" id="PF03473">
    <property type="entry name" value="MOSC"/>
    <property type="match status" value="1"/>
</dbReference>
<dbReference type="Proteomes" id="UP000217103">
    <property type="component" value="Unassembled WGS sequence"/>
</dbReference>
<organism evidence="3 4">
    <name type="scientific">Thermostaphylospora chromogena</name>
    <dbReference type="NCBI Taxonomy" id="35622"/>
    <lineage>
        <taxon>Bacteria</taxon>
        <taxon>Bacillati</taxon>
        <taxon>Actinomycetota</taxon>
        <taxon>Actinomycetes</taxon>
        <taxon>Streptosporangiales</taxon>
        <taxon>Thermomonosporaceae</taxon>
        <taxon>Thermostaphylospora</taxon>
    </lineage>
</organism>
<name>A0A1H1CMC2_9ACTN</name>
<feature type="region of interest" description="Disordered" evidence="1">
    <location>
        <begin position="68"/>
        <end position="91"/>
    </location>
</feature>
<evidence type="ECO:0000313" key="4">
    <source>
        <dbReference type="Proteomes" id="UP000217103"/>
    </source>
</evidence>
<dbReference type="AlphaFoldDB" id="A0A1H1CMC2"/>
<dbReference type="GO" id="GO:0030170">
    <property type="term" value="F:pyridoxal phosphate binding"/>
    <property type="evidence" value="ECO:0007669"/>
    <property type="project" value="InterPro"/>
</dbReference>
<dbReference type="GO" id="GO:0003824">
    <property type="term" value="F:catalytic activity"/>
    <property type="evidence" value="ECO:0007669"/>
    <property type="project" value="InterPro"/>
</dbReference>
<dbReference type="GO" id="GO:0030151">
    <property type="term" value="F:molybdenum ion binding"/>
    <property type="evidence" value="ECO:0007669"/>
    <property type="project" value="InterPro"/>
</dbReference>
<evidence type="ECO:0000256" key="1">
    <source>
        <dbReference type="SAM" id="MobiDB-lite"/>
    </source>
</evidence>
<proteinExistence type="predicted"/>
<dbReference type="PROSITE" id="PS51340">
    <property type="entry name" value="MOSC"/>
    <property type="match status" value="1"/>
</dbReference>
<dbReference type="RefSeq" id="WP_093258417.1">
    <property type="nucleotide sequence ID" value="NZ_FNKK01000002.1"/>
</dbReference>
<accession>A0A1H1CMC2</accession>
<sequence>MYRGVVESLFRWPVKSLRGENVPAARLDHRGMAGDRAYALIDRRPAHDGKPLTVRQRPGMLSWSAAYAPGGGEADSPADPAGPPVLRSPDGTTWTWDDPGLSAALADSYGVPLSLRAADGQQDRGPTVLVTFEASRRALGDELGAEVETARFRPNVHLDVDAPPFLEESCGEGTVLTVGEVVLEVTGEDAGPCIRCAVPSWDPHGRERWPLLQKHLIAEHENIFGLIMRVTRPGTVRPGDPAELRPAAR</sequence>
<dbReference type="InterPro" id="IPR011037">
    <property type="entry name" value="Pyrv_Knase-like_insert_dom_sf"/>
</dbReference>
<keyword evidence="4" id="KW-1185">Reference proteome</keyword>